<evidence type="ECO:0000313" key="1">
    <source>
        <dbReference type="EMBL" id="CAF4434728.1"/>
    </source>
</evidence>
<name>A0A820RFI1_9BILA</name>
<reference evidence="1" key="1">
    <citation type="submission" date="2021-02" db="EMBL/GenBank/DDBJ databases">
        <authorList>
            <person name="Nowell W R."/>
        </authorList>
    </citation>
    <scope>NUCLEOTIDE SEQUENCE</scope>
</reference>
<sequence length="85" mass="9072">ILLLLVLESEDVDYGTTAALFSHIRAGVLFINSNEDNSGQGLLALGDSFTSGGGLRSYRHVAAYLLNWQVGNFAVGGSVTNDIWL</sequence>
<comment type="caution">
    <text evidence="1">The sequence shown here is derived from an EMBL/GenBank/DDBJ whole genome shotgun (WGS) entry which is preliminary data.</text>
</comment>
<protein>
    <submittedName>
        <fullName evidence="1">Uncharacterized protein</fullName>
    </submittedName>
</protein>
<organism evidence="1 2">
    <name type="scientific">Adineta steineri</name>
    <dbReference type="NCBI Taxonomy" id="433720"/>
    <lineage>
        <taxon>Eukaryota</taxon>
        <taxon>Metazoa</taxon>
        <taxon>Spiralia</taxon>
        <taxon>Gnathifera</taxon>
        <taxon>Rotifera</taxon>
        <taxon>Eurotatoria</taxon>
        <taxon>Bdelloidea</taxon>
        <taxon>Adinetida</taxon>
        <taxon>Adinetidae</taxon>
        <taxon>Adineta</taxon>
    </lineage>
</organism>
<dbReference type="Proteomes" id="UP000663844">
    <property type="component" value="Unassembled WGS sequence"/>
</dbReference>
<dbReference type="AlphaFoldDB" id="A0A820RFI1"/>
<dbReference type="Gene3D" id="3.40.50.1110">
    <property type="entry name" value="SGNH hydrolase"/>
    <property type="match status" value="1"/>
</dbReference>
<proteinExistence type="predicted"/>
<gene>
    <name evidence="1" type="ORF">OXD698_LOCUS53452</name>
</gene>
<dbReference type="EMBL" id="CAJOAZ010030677">
    <property type="protein sequence ID" value="CAF4434728.1"/>
    <property type="molecule type" value="Genomic_DNA"/>
</dbReference>
<feature type="non-terminal residue" evidence="1">
    <location>
        <position position="85"/>
    </location>
</feature>
<dbReference type="SUPFAM" id="SSF52266">
    <property type="entry name" value="SGNH hydrolase"/>
    <property type="match status" value="1"/>
</dbReference>
<feature type="non-terminal residue" evidence="1">
    <location>
        <position position="1"/>
    </location>
</feature>
<dbReference type="InterPro" id="IPR036514">
    <property type="entry name" value="SGNH_hydro_sf"/>
</dbReference>
<accession>A0A820RFI1</accession>
<evidence type="ECO:0000313" key="2">
    <source>
        <dbReference type="Proteomes" id="UP000663844"/>
    </source>
</evidence>